<organism evidence="8 9">
    <name type="scientific">Agrobacterium tumefaciens str. Kerr 14</name>
    <dbReference type="NCBI Taxonomy" id="1183424"/>
    <lineage>
        <taxon>Bacteria</taxon>
        <taxon>Pseudomonadati</taxon>
        <taxon>Pseudomonadota</taxon>
        <taxon>Alphaproteobacteria</taxon>
        <taxon>Hyphomicrobiales</taxon>
        <taxon>Rhizobiaceae</taxon>
        <taxon>Rhizobium/Agrobacterium group</taxon>
        <taxon>Agrobacterium</taxon>
        <taxon>Agrobacterium tumefaciens complex</taxon>
    </lineage>
</organism>
<feature type="transmembrane region" description="Helical" evidence="7">
    <location>
        <begin position="32"/>
        <end position="50"/>
    </location>
</feature>
<keyword evidence="3 7" id="KW-0812">Transmembrane</keyword>
<dbReference type="AlphaFoldDB" id="A0A1S7SGW2"/>
<comment type="similarity">
    <text evidence="2">Belongs to the TrbI/VirB10 family.</text>
</comment>
<dbReference type="CDD" id="cd16429">
    <property type="entry name" value="VirB10"/>
    <property type="match status" value="1"/>
</dbReference>
<evidence type="ECO:0000256" key="3">
    <source>
        <dbReference type="ARBA" id="ARBA00022692"/>
    </source>
</evidence>
<evidence type="ECO:0000256" key="7">
    <source>
        <dbReference type="SAM" id="Phobius"/>
    </source>
</evidence>
<dbReference type="Gene3D" id="2.40.128.260">
    <property type="entry name" value="Type IV secretion system, VirB10/TraB/TrbI"/>
    <property type="match status" value="1"/>
</dbReference>
<dbReference type="GO" id="GO:0016020">
    <property type="term" value="C:membrane"/>
    <property type="evidence" value="ECO:0007669"/>
    <property type="project" value="UniProtKB-SubCell"/>
</dbReference>
<dbReference type="Pfam" id="PF03743">
    <property type="entry name" value="TrbI"/>
    <property type="match status" value="1"/>
</dbReference>
<dbReference type="Proteomes" id="UP000191897">
    <property type="component" value="Unassembled WGS sequence"/>
</dbReference>
<dbReference type="EMBL" id="FBWC01000045">
    <property type="protein sequence ID" value="CUX68907.1"/>
    <property type="molecule type" value="Genomic_DNA"/>
</dbReference>
<evidence type="ECO:0000256" key="2">
    <source>
        <dbReference type="ARBA" id="ARBA00010265"/>
    </source>
</evidence>
<evidence type="ECO:0000313" key="8">
    <source>
        <dbReference type="EMBL" id="CUX68907.1"/>
    </source>
</evidence>
<reference evidence="8 9" key="1">
    <citation type="submission" date="2016-01" db="EMBL/GenBank/DDBJ databases">
        <authorList>
            <person name="Oliw E.H."/>
        </authorList>
    </citation>
    <scope>NUCLEOTIDE SEQUENCE [LARGE SCALE GENOMIC DNA]</scope>
    <source>
        <strain evidence="8 9">Kerr 14</strain>
    </source>
</reference>
<dbReference type="NCBIfam" id="NF010405">
    <property type="entry name" value="PRK13831.1"/>
    <property type="match status" value="1"/>
</dbReference>
<dbReference type="CDD" id="cd22249">
    <property type="entry name" value="UDM1_RNF168_RNF169-like"/>
    <property type="match status" value="1"/>
</dbReference>
<comment type="subcellular location">
    <subcellularLocation>
        <location evidence="1">Membrane</location>
        <topology evidence="1">Single-pass membrane protein</topology>
    </subcellularLocation>
</comment>
<evidence type="ECO:0000256" key="1">
    <source>
        <dbReference type="ARBA" id="ARBA00004167"/>
    </source>
</evidence>
<protein>
    <submittedName>
        <fullName evidence="8">Conjugal transfer protein TrbI</fullName>
    </submittedName>
</protein>
<evidence type="ECO:0000313" key="9">
    <source>
        <dbReference type="Proteomes" id="UP000191897"/>
    </source>
</evidence>
<gene>
    <name evidence="8" type="primary">trbI</name>
    <name evidence="8" type="ORF">AGR4C_pc30106</name>
</gene>
<accession>A0A1S7SGW2</accession>
<dbReference type="InterPro" id="IPR042217">
    <property type="entry name" value="T4SS_VirB10/TrbI"/>
</dbReference>
<evidence type="ECO:0000256" key="6">
    <source>
        <dbReference type="SAM" id="MobiDB-lite"/>
    </source>
</evidence>
<proteinExistence type="inferred from homology"/>
<evidence type="ECO:0000256" key="5">
    <source>
        <dbReference type="ARBA" id="ARBA00023136"/>
    </source>
</evidence>
<name>A0A1S7SGW2_AGRTU</name>
<dbReference type="InterPro" id="IPR005498">
    <property type="entry name" value="T4SS_VirB10/TraB/TrbI"/>
</dbReference>
<keyword evidence="5 7" id="KW-0472">Membrane</keyword>
<keyword evidence="4 7" id="KW-1133">Transmembrane helix</keyword>
<evidence type="ECO:0000256" key="4">
    <source>
        <dbReference type="ARBA" id="ARBA00022989"/>
    </source>
</evidence>
<feature type="region of interest" description="Disordered" evidence="6">
    <location>
        <begin position="84"/>
        <end position="130"/>
    </location>
</feature>
<feature type="compositionally biased region" description="Basic and acidic residues" evidence="6">
    <location>
        <begin position="118"/>
        <end position="130"/>
    </location>
</feature>
<sequence length="440" mass="48369">MERAVMVQSLKLGGSKNEEVGSGMRRINRMPIIVVIVLVVVFLAVIFYGLTSRGLYFRDTGPDTSSGNPASTFADQIKRGVSDGIIGEPQQVTTLQPTPVEREEEKRSVNPFTPQPGQREDARTEPQLESEQVWRARLQREQEEQYLRERQRQRMARLQANDAAYDSPIAIDRGKFDRQGANANDTAGTTNEVSTATAPGASDLYAAALRAGLAGQNVDPNGQKTKEDFFNADLKELGYLPNRVVPQQSLYELKRGSVVPATLITGINSDLPGRITAQISQNVYDSATGHRLLIPQGTKLFGRYDSKVSFGQSRVLVVWTDIIFPNGSTLQIGGMSGTDAQGYSGFRDKVDRKWLQTFGSAVLIAVIGTGIDMAVPESSTLATQDTASDAARRNFAETFGRVADRTIQRNMDVQPTLEIRPGYKFNVLVDQDIVFPGAYR</sequence>